<comment type="caution">
    <text evidence="1">The sequence shown here is derived from an EMBL/GenBank/DDBJ whole genome shotgun (WGS) entry which is preliminary data.</text>
</comment>
<dbReference type="Proteomes" id="UP000625711">
    <property type="component" value="Unassembled WGS sequence"/>
</dbReference>
<dbReference type="AlphaFoldDB" id="A0A834HQ28"/>
<dbReference type="EMBL" id="JAACXV010014638">
    <property type="protein sequence ID" value="KAF7265204.1"/>
    <property type="molecule type" value="Genomic_DNA"/>
</dbReference>
<accession>A0A834HQ28</accession>
<gene>
    <name evidence="1" type="ORF">GWI33_021354</name>
</gene>
<sequence length="110" mass="11979">MVNRARKTVVYENNSVNQNSDGSANIYVVVTHGEKGGSLCMSELDDDTGTNDELGSLCGNKVHFPGNFTSHFKRLGKSFNISQPMDKTPPANGDKVLQFTPLSWCSAIIK</sequence>
<evidence type="ECO:0000313" key="2">
    <source>
        <dbReference type="Proteomes" id="UP000625711"/>
    </source>
</evidence>
<reference evidence="1" key="1">
    <citation type="submission" date="2020-08" db="EMBL/GenBank/DDBJ databases">
        <title>Genome sequencing and assembly of the red palm weevil Rhynchophorus ferrugineus.</title>
        <authorList>
            <person name="Dias G.B."/>
            <person name="Bergman C.M."/>
            <person name="Manee M."/>
        </authorList>
    </citation>
    <scope>NUCLEOTIDE SEQUENCE</scope>
    <source>
        <strain evidence="1">AA-2017</strain>
        <tissue evidence="1">Whole larva</tissue>
    </source>
</reference>
<name>A0A834HQ28_RHYFE</name>
<protein>
    <submittedName>
        <fullName evidence="1">Uncharacterized protein</fullName>
    </submittedName>
</protein>
<keyword evidence="2" id="KW-1185">Reference proteome</keyword>
<organism evidence="1 2">
    <name type="scientific">Rhynchophorus ferrugineus</name>
    <name type="common">Red palm weevil</name>
    <name type="synonym">Curculio ferrugineus</name>
    <dbReference type="NCBI Taxonomy" id="354439"/>
    <lineage>
        <taxon>Eukaryota</taxon>
        <taxon>Metazoa</taxon>
        <taxon>Ecdysozoa</taxon>
        <taxon>Arthropoda</taxon>
        <taxon>Hexapoda</taxon>
        <taxon>Insecta</taxon>
        <taxon>Pterygota</taxon>
        <taxon>Neoptera</taxon>
        <taxon>Endopterygota</taxon>
        <taxon>Coleoptera</taxon>
        <taxon>Polyphaga</taxon>
        <taxon>Cucujiformia</taxon>
        <taxon>Curculionidae</taxon>
        <taxon>Dryophthorinae</taxon>
        <taxon>Rhynchophorus</taxon>
    </lineage>
</organism>
<evidence type="ECO:0000313" key="1">
    <source>
        <dbReference type="EMBL" id="KAF7265204.1"/>
    </source>
</evidence>
<proteinExistence type="predicted"/>